<feature type="domain" description="SH2" evidence="2">
    <location>
        <begin position="18"/>
        <end position="72"/>
    </location>
</feature>
<evidence type="ECO:0000313" key="4">
    <source>
        <dbReference type="WBParaSite" id="nRc.2.0.1.t31634-RA"/>
    </source>
</evidence>
<sequence length="72" mass="8148">MENFNQHPIFVKDTSKYWYKPKISRDEAISMLREKTPGTFVIRDSNSFPGAFGLALKVATPPPGVQTRSSNF</sequence>
<evidence type="ECO:0000259" key="2">
    <source>
        <dbReference type="PROSITE" id="PS50001"/>
    </source>
</evidence>
<dbReference type="OMA" id="FNQHPIF"/>
<dbReference type="InterPro" id="IPR036860">
    <property type="entry name" value="SH2_dom_sf"/>
</dbReference>
<keyword evidence="1" id="KW-0727">SH2 domain</keyword>
<dbReference type="Pfam" id="PF00017">
    <property type="entry name" value="SH2"/>
    <property type="match status" value="1"/>
</dbReference>
<keyword evidence="3" id="KW-1185">Reference proteome</keyword>
<dbReference type="GO" id="GO:0005925">
    <property type="term" value="C:focal adhesion"/>
    <property type="evidence" value="ECO:0007669"/>
    <property type="project" value="TreeGrafter"/>
</dbReference>
<dbReference type="InterPro" id="IPR000980">
    <property type="entry name" value="SH2"/>
</dbReference>
<protein>
    <submittedName>
        <fullName evidence="4">SH2 domain-containing protein</fullName>
    </submittedName>
</protein>
<name>A0A915K005_ROMCU</name>
<reference evidence="4" key="1">
    <citation type="submission" date="2022-11" db="UniProtKB">
        <authorList>
            <consortium name="WormBaseParasite"/>
        </authorList>
    </citation>
    <scope>IDENTIFICATION</scope>
</reference>
<proteinExistence type="predicted"/>
<dbReference type="WBParaSite" id="nRc.2.0.1.t31634-RA">
    <property type="protein sequence ID" value="nRc.2.0.1.t31634-RA"/>
    <property type="gene ID" value="nRc.2.0.1.g31634"/>
</dbReference>
<dbReference type="SUPFAM" id="SSF55550">
    <property type="entry name" value="SH2 domain"/>
    <property type="match status" value="1"/>
</dbReference>
<accession>A0A915K005</accession>
<evidence type="ECO:0000313" key="3">
    <source>
        <dbReference type="Proteomes" id="UP000887565"/>
    </source>
</evidence>
<dbReference type="PANTHER" id="PTHR45734:SF10">
    <property type="entry name" value="BLISTERY, ISOFORM A"/>
    <property type="match status" value="1"/>
</dbReference>
<dbReference type="Gene3D" id="3.30.505.10">
    <property type="entry name" value="SH2 domain"/>
    <property type="match status" value="1"/>
</dbReference>
<dbReference type="InterPro" id="IPR051484">
    <property type="entry name" value="Tensin_PTEN_phosphatase"/>
</dbReference>
<dbReference type="PANTHER" id="PTHR45734">
    <property type="entry name" value="TENSIN"/>
    <property type="match status" value="1"/>
</dbReference>
<dbReference type="AlphaFoldDB" id="A0A915K005"/>
<dbReference type="Proteomes" id="UP000887565">
    <property type="component" value="Unplaced"/>
</dbReference>
<organism evidence="3 4">
    <name type="scientific">Romanomermis culicivorax</name>
    <name type="common">Nematode worm</name>
    <dbReference type="NCBI Taxonomy" id="13658"/>
    <lineage>
        <taxon>Eukaryota</taxon>
        <taxon>Metazoa</taxon>
        <taxon>Ecdysozoa</taxon>
        <taxon>Nematoda</taxon>
        <taxon>Enoplea</taxon>
        <taxon>Dorylaimia</taxon>
        <taxon>Mermithida</taxon>
        <taxon>Mermithoidea</taxon>
        <taxon>Mermithidae</taxon>
        <taxon>Romanomermis</taxon>
    </lineage>
</organism>
<evidence type="ECO:0000256" key="1">
    <source>
        <dbReference type="PROSITE-ProRule" id="PRU00191"/>
    </source>
</evidence>
<dbReference type="PROSITE" id="PS50001">
    <property type="entry name" value="SH2"/>
    <property type="match status" value="1"/>
</dbReference>